<feature type="region of interest" description="Disordered" evidence="1">
    <location>
        <begin position="255"/>
        <end position="277"/>
    </location>
</feature>
<dbReference type="AlphaFoldDB" id="A0A165WCT7"/>
<evidence type="ECO:0000313" key="3">
    <source>
        <dbReference type="Proteomes" id="UP000076761"/>
    </source>
</evidence>
<feature type="compositionally biased region" description="Polar residues" evidence="1">
    <location>
        <begin position="810"/>
        <end position="822"/>
    </location>
</feature>
<sequence>METAQAMDSAEVYELKFRQHIRNLLLDYSLTHLTTNYVTFTQDAVAELLSGCLAPVPLIEPSTLVLPPEPFELLSQRLKLKELVPYEEKWNVASAAVASHILSIFAVKKNVKPPSITCWSTDDGYDHSTSIYRSMSPILTRRAMRQTPKPGQLTADELKLPETNANMLKKFSFQPIDNEPIEETPVNTEEVLQLKPTVDTEMCTSIKKLLQTIPTICGVRATGKEYINPGADEFLRTSSPPPALHLEEEFVPLFPRSRHPKAGPSSKDDQKTTSLGLGSMVDLPAMIPRVEVIEEEERDLFKQHMKVIDGWNAYVHSPSSSLGTPSLDDNTSEVDELFMPSPEKETPTQKLMSARMDEVEMPRSKKPGDPKIKAKPLGDGESLHSFISPLFTTFAPIPNTEPRIVTTPKSQPSSPRTTITASMLGQPPHSIVDQDSATATGNRRLPESDDAAAASDDFDQVIGKLYKDVNRLGPEDVIMRVKLDEKECHLIDVPRLPSPTVHEPHDFMPTNLRLLLGPQAPEKSNAAEGKGDMVTAFLKKVKGIKSLNLELSWRPFNFGPSIPTHEELAGVATNIGDSALTMLDHASGDAAIVQEKLSLALQSDDGAGTQDNRSWMTMARGSPPAALIADFGDVFQSIMTRMDRRNAERLRRGEDLIVIGGQVSPEGEDDEDRASNSEQQEVEEARRSAKKPRLDPPVETLSKADDTGNPGMVFDDRIWTDDSGVGFMEQDDDFEEIGYSNYQDYLKAECTGRDHSDNFTAEGYQLYDISRHHELVEDVPAAPVSNTTKPGVPTRPCLEYSSETRFDDGSVTSALHGQTPATNFADDPALRDMEPEGAFRFNIPKSGSDLASSTTLRENGTECSSFSVRDGPSAQQSLAEFMRLRSKQVSTTGLEHQKSSPKHQVEVTHAEDAALIPVCVPGELVDHTTLAMPVNWSRPSSVHRYMASLDLIQKRGLVRYLQSDFCAIDLVERDTLGDADIIVDPDTCIIFVSLPALPAQCEGTVQKLNTLSWRYRNVLIIFEAFPAVRAYGTATRTNAPSFELNVFSAPVVKAVGKLRRDLGIAEACQKRRACSAVHSAFALSVEEAAIFARLFGNMADAADTSQGAIWGDRTWLDVDAEGEYYLAASEGMNPFCAALVLSQVTLDDFLEAEPEQRMQFAPWIGEERITQFNQEIALRLQAMEQNIPFDPVEPTTSELLYASDTF</sequence>
<reference evidence="2 3" key="1">
    <citation type="journal article" date="2016" name="Mol. Biol. Evol.">
        <title>Comparative Genomics of Early-Diverging Mushroom-Forming Fungi Provides Insights into the Origins of Lignocellulose Decay Capabilities.</title>
        <authorList>
            <person name="Nagy L.G."/>
            <person name="Riley R."/>
            <person name="Tritt A."/>
            <person name="Adam C."/>
            <person name="Daum C."/>
            <person name="Floudas D."/>
            <person name="Sun H."/>
            <person name="Yadav J.S."/>
            <person name="Pangilinan J."/>
            <person name="Larsson K.H."/>
            <person name="Matsuura K."/>
            <person name="Barry K."/>
            <person name="Labutti K."/>
            <person name="Kuo R."/>
            <person name="Ohm R.A."/>
            <person name="Bhattacharya S.S."/>
            <person name="Shirouzu T."/>
            <person name="Yoshinaga Y."/>
            <person name="Martin F.M."/>
            <person name="Grigoriev I.V."/>
            <person name="Hibbett D.S."/>
        </authorList>
    </citation>
    <scope>NUCLEOTIDE SEQUENCE [LARGE SCALE GENOMIC DNA]</scope>
    <source>
        <strain evidence="2 3">HHB14362 ss-1</strain>
    </source>
</reference>
<dbReference type="Proteomes" id="UP000076761">
    <property type="component" value="Unassembled WGS sequence"/>
</dbReference>
<keyword evidence="3" id="KW-1185">Reference proteome</keyword>
<evidence type="ECO:0000256" key="1">
    <source>
        <dbReference type="SAM" id="MobiDB-lite"/>
    </source>
</evidence>
<name>A0A165WCT7_9AGAM</name>
<protein>
    <submittedName>
        <fullName evidence="2">Uncharacterized protein</fullName>
    </submittedName>
</protein>
<proteinExistence type="predicted"/>
<accession>A0A165WCT7</accession>
<dbReference type="OrthoDB" id="2422840at2759"/>
<dbReference type="EMBL" id="KV425551">
    <property type="protein sequence ID" value="KZT30993.1"/>
    <property type="molecule type" value="Genomic_DNA"/>
</dbReference>
<feature type="region of interest" description="Disordered" evidence="1">
    <location>
        <begin position="397"/>
        <end position="454"/>
    </location>
</feature>
<evidence type="ECO:0000313" key="2">
    <source>
        <dbReference type="EMBL" id="KZT30993.1"/>
    </source>
</evidence>
<dbReference type="STRING" id="1314782.A0A165WCT7"/>
<feature type="region of interest" description="Disordered" evidence="1">
    <location>
        <begin position="658"/>
        <end position="715"/>
    </location>
</feature>
<feature type="compositionally biased region" description="Basic and acidic residues" evidence="1">
    <location>
        <begin position="683"/>
        <end position="706"/>
    </location>
</feature>
<feature type="compositionally biased region" description="Polar residues" evidence="1">
    <location>
        <begin position="407"/>
        <end position="423"/>
    </location>
</feature>
<dbReference type="InParanoid" id="A0A165WCT7"/>
<organism evidence="2 3">
    <name type="scientific">Neolentinus lepideus HHB14362 ss-1</name>
    <dbReference type="NCBI Taxonomy" id="1314782"/>
    <lineage>
        <taxon>Eukaryota</taxon>
        <taxon>Fungi</taxon>
        <taxon>Dikarya</taxon>
        <taxon>Basidiomycota</taxon>
        <taxon>Agaricomycotina</taxon>
        <taxon>Agaricomycetes</taxon>
        <taxon>Gloeophyllales</taxon>
        <taxon>Gloeophyllaceae</taxon>
        <taxon>Neolentinus</taxon>
    </lineage>
</organism>
<gene>
    <name evidence="2" type="ORF">NEOLEDRAFT_1238155</name>
</gene>
<feature type="region of interest" description="Disordered" evidence="1">
    <location>
        <begin position="809"/>
        <end position="829"/>
    </location>
</feature>